<accession>A0ABP8Z1S7</accession>
<dbReference type="PRINTS" id="PR01438">
    <property type="entry name" value="UNVRSLSTRESS"/>
</dbReference>
<dbReference type="RefSeq" id="WP_345527717.1">
    <property type="nucleotide sequence ID" value="NZ_BAABKN010000019.1"/>
</dbReference>
<feature type="domain" description="UspA" evidence="2">
    <location>
        <begin position="151"/>
        <end position="286"/>
    </location>
</feature>
<dbReference type="Proteomes" id="UP001499882">
    <property type="component" value="Unassembled WGS sequence"/>
</dbReference>
<dbReference type="PANTHER" id="PTHR46268">
    <property type="entry name" value="STRESS RESPONSE PROTEIN NHAX"/>
    <property type="match status" value="1"/>
</dbReference>
<sequence length="307" mass="32344">MTLRSGPVVVGVNGSALDEGALRAGVAEAHRLGVGITLVHVVPDYVSVSPLLPITPTDLDGLGSEVVARAAKLLREIDPEIAVNQKLEHGSRTKRLAEAAAQARALVVGRDDRSLAVRLLRGNAATGVAAVAVCPVLAVPAGWQPVPRRGQIVVGMKSRAHSPELLEDAFALASALGDKLVLLHAWRLPTGYDDIIESRVAVDQWSERIVLAFDALVKDFRTAYPDVDVEIRAVHDRPVSALVEASRDADALVIVRRSHGVPAAVLLGGTARAVLRSAYCPVRVVPAALRLDALPGLVLEEAGALAK</sequence>
<dbReference type="InterPro" id="IPR006015">
    <property type="entry name" value="Universal_stress_UspA"/>
</dbReference>
<reference evidence="4" key="1">
    <citation type="journal article" date="2019" name="Int. J. Syst. Evol. Microbiol.">
        <title>The Global Catalogue of Microorganisms (GCM) 10K type strain sequencing project: providing services to taxonomists for standard genome sequencing and annotation.</title>
        <authorList>
            <consortium name="The Broad Institute Genomics Platform"/>
            <consortium name="The Broad Institute Genome Sequencing Center for Infectious Disease"/>
            <person name="Wu L."/>
            <person name="Ma J."/>
        </authorList>
    </citation>
    <scope>NUCLEOTIDE SEQUENCE [LARGE SCALE GENOMIC DNA]</scope>
    <source>
        <strain evidence="4">JCM 18532</strain>
    </source>
</reference>
<dbReference type="PANTHER" id="PTHR46268:SF6">
    <property type="entry name" value="UNIVERSAL STRESS PROTEIN UP12"/>
    <property type="match status" value="1"/>
</dbReference>
<dbReference type="InterPro" id="IPR006016">
    <property type="entry name" value="UspA"/>
</dbReference>
<protein>
    <submittedName>
        <fullName evidence="3">Universal stress protein</fullName>
    </submittedName>
</protein>
<comment type="caution">
    <text evidence="3">The sequence shown here is derived from an EMBL/GenBank/DDBJ whole genome shotgun (WGS) entry which is preliminary data.</text>
</comment>
<evidence type="ECO:0000313" key="3">
    <source>
        <dbReference type="EMBL" id="GAA4744029.1"/>
    </source>
</evidence>
<dbReference type="SUPFAM" id="SSF52402">
    <property type="entry name" value="Adenine nucleotide alpha hydrolases-like"/>
    <property type="match status" value="2"/>
</dbReference>
<proteinExistence type="inferred from homology"/>
<dbReference type="Gene3D" id="3.40.50.620">
    <property type="entry name" value="HUPs"/>
    <property type="match status" value="2"/>
</dbReference>
<evidence type="ECO:0000259" key="2">
    <source>
        <dbReference type="Pfam" id="PF00582"/>
    </source>
</evidence>
<keyword evidence="4" id="KW-1185">Reference proteome</keyword>
<name>A0ABP8Z1S7_9ACTN</name>
<evidence type="ECO:0000256" key="1">
    <source>
        <dbReference type="ARBA" id="ARBA00008791"/>
    </source>
</evidence>
<gene>
    <name evidence="3" type="ORF">GCM10023350_30930</name>
</gene>
<comment type="similarity">
    <text evidence="1">Belongs to the universal stress protein A family.</text>
</comment>
<dbReference type="InterPro" id="IPR014729">
    <property type="entry name" value="Rossmann-like_a/b/a_fold"/>
</dbReference>
<organism evidence="3 4">
    <name type="scientific">Nocardioides endophyticus</name>
    <dbReference type="NCBI Taxonomy" id="1353775"/>
    <lineage>
        <taxon>Bacteria</taxon>
        <taxon>Bacillati</taxon>
        <taxon>Actinomycetota</taxon>
        <taxon>Actinomycetes</taxon>
        <taxon>Propionibacteriales</taxon>
        <taxon>Nocardioidaceae</taxon>
        <taxon>Nocardioides</taxon>
    </lineage>
</organism>
<dbReference type="Pfam" id="PF00582">
    <property type="entry name" value="Usp"/>
    <property type="match status" value="2"/>
</dbReference>
<dbReference type="EMBL" id="BAABKN010000019">
    <property type="protein sequence ID" value="GAA4744029.1"/>
    <property type="molecule type" value="Genomic_DNA"/>
</dbReference>
<feature type="domain" description="UspA" evidence="2">
    <location>
        <begin position="7"/>
        <end position="140"/>
    </location>
</feature>
<evidence type="ECO:0000313" key="4">
    <source>
        <dbReference type="Proteomes" id="UP001499882"/>
    </source>
</evidence>